<proteinExistence type="inferred from homology"/>
<comment type="caution">
    <text evidence="7">The sequence shown here is derived from an EMBL/GenBank/DDBJ whole genome shotgun (WGS) entry which is preliminary data.</text>
</comment>
<protein>
    <recommendedName>
        <fullName evidence="4">Kinesin-like protein</fullName>
    </recommendedName>
</protein>
<comment type="similarity">
    <text evidence="3 4">Belongs to the TRAFAC class myosin-kinesin ATPase superfamily. Kinesin family.</text>
</comment>
<dbReference type="Pfam" id="PF00225">
    <property type="entry name" value="Kinesin"/>
    <property type="match status" value="1"/>
</dbReference>
<dbReference type="OrthoDB" id="3176171at2759"/>
<evidence type="ECO:0000256" key="2">
    <source>
        <dbReference type="ARBA" id="ARBA00022840"/>
    </source>
</evidence>
<dbReference type="Proteomes" id="UP000023152">
    <property type="component" value="Unassembled WGS sequence"/>
</dbReference>
<keyword evidence="2 4" id="KW-0067">ATP-binding</keyword>
<dbReference type="GO" id="GO:0005871">
    <property type="term" value="C:kinesin complex"/>
    <property type="evidence" value="ECO:0007669"/>
    <property type="project" value="TreeGrafter"/>
</dbReference>
<dbReference type="GO" id="GO:0005874">
    <property type="term" value="C:microtubule"/>
    <property type="evidence" value="ECO:0007669"/>
    <property type="project" value="UniProtKB-KW"/>
</dbReference>
<dbReference type="GO" id="GO:0016887">
    <property type="term" value="F:ATP hydrolysis activity"/>
    <property type="evidence" value="ECO:0007669"/>
    <property type="project" value="TreeGrafter"/>
</dbReference>
<feature type="region of interest" description="Disordered" evidence="5">
    <location>
        <begin position="388"/>
        <end position="416"/>
    </location>
</feature>
<keyword evidence="8" id="KW-1185">Reference proteome</keyword>
<evidence type="ECO:0000313" key="8">
    <source>
        <dbReference type="Proteomes" id="UP000023152"/>
    </source>
</evidence>
<dbReference type="InterPro" id="IPR019821">
    <property type="entry name" value="Kinesin_motor_CS"/>
</dbReference>
<evidence type="ECO:0000256" key="5">
    <source>
        <dbReference type="SAM" id="MobiDB-lite"/>
    </source>
</evidence>
<evidence type="ECO:0000313" key="7">
    <source>
        <dbReference type="EMBL" id="ETO36090.1"/>
    </source>
</evidence>
<dbReference type="GO" id="GO:0005524">
    <property type="term" value="F:ATP binding"/>
    <property type="evidence" value="ECO:0007669"/>
    <property type="project" value="UniProtKB-KW"/>
</dbReference>
<keyword evidence="4" id="KW-0493">Microtubule</keyword>
<evidence type="ECO:0000259" key="6">
    <source>
        <dbReference type="PROSITE" id="PS50067"/>
    </source>
</evidence>
<evidence type="ECO:0000256" key="3">
    <source>
        <dbReference type="PROSITE-ProRule" id="PRU00283"/>
    </source>
</evidence>
<dbReference type="InterPro" id="IPR001752">
    <property type="entry name" value="Kinesin_motor_dom"/>
</dbReference>
<evidence type="ECO:0000256" key="1">
    <source>
        <dbReference type="ARBA" id="ARBA00022741"/>
    </source>
</evidence>
<dbReference type="PROSITE" id="PS50067">
    <property type="entry name" value="KINESIN_MOTOR_2"/>
    <property type="match status" value="1"/>
</dbReference>
<dbReference type="GO" id="GO:0003777">
    <property type="term" value="F:microtubule motor activity"/>
    <property type="evidence" value="ECO:0007669"/>
    <property type="project" value="InterPro"/>
</dbReference>
<accession>X6PC47</accession>
<reference evidence="7 8" key="1">
    <citation type="journal article" date="2013" name="Curr. Biol.">
        <title>The Genome of the Foraminiferan Reticulomyxa filosa.</title>
        <authorList>
            <person name="Glockner G."/>
            <person name="Hulsmann N."/>
            <person name="Schleicher M."/>
            <person name="Noegel A.A."/>
            <person name="Eichinger L."/>
            <person name="Gallinger C."/>
            <person name="Pawlowski J."/>
            <person name="Sierra R."/>
            <person name="Euteneuer U."/>
            <person name="Pillet L."/>
            <person name="Moustafa A."/>
            <person name="Platzer M."/>
            <person name="Groth M."/>
            <person name="Szafranski K."/>
            <person name="Schliwa M."/>
        </authorList>
    </citation>
    <scope>NUCLEOTIDE SEQUENCE [LARGE SCALE GENOMIC DNA]</scope>
</reference>
<dbReference type="PRINTS" id="PR00380">
    <property type="entry name" value="KINESINHEAVY"/>
</dbReference>
<dbReference type="SUPFAM" id="SSF52540">
    <property type="entry name" value="P-loop containing nucleoside triphosphate hydrolases"/>
    <property type="match status" value="1"/>
</dbReference>
<keyword evidence="1 4" id="KW-0547">Nucleotide-binding</keyword>
<sequence>MVTKQSACLCANLMFTNFFFANMMQHGSGEVNDNKISCDSGIALLAANELFDHLLSQHERIEAKDVKAVVMISAIEFYNERVFDLLADQTDISLQNKNLSKTSKLKEVREYSSGNFQVQGQSWHIVKNKTETNALFKKAHFLRHKSATKSNKRSSRSHCIVTLRLEKSISTEVRYFISSLAGKIGSLIEHVFFLSVRLPRGVCTQSSGLRLIQGKLHFVDLAGSERLEGYYKKHSQKERAESAAINKSLAALNSVIASLLAQQKKHTENPSENANSSFIPYRNSKLTRILKTSLSDCKTLMIACIHWSKENLQETLLTLNFMKRVKQVKVNYSTSSKFRPFAMELDEPKQNLILSSVSCTENMCLQADKTELLTLAKREDSVQLVVDSTNNKTTSSQPNSMKNNKASASRESTSVNSDFWDEPDILSPKSEQIIKQFEANFRTLYIRQMKESWSLQKQLQQIGINEQFYICLKKKQNISASKVSN</sequence>
<comment type="caution">
    <text evidence="3">Lacks conserved residue(s) required for the propagation of feature annotation.</text>
</comment>
<dbReference type="InterPro" id="IPR036961">
    <property type="entry name" value="Kinesin_motor_dom_sf"/>
</dbReference>
<feature type="domain" description="Kinesin motor" evidence="6">
    <location>
        <begin position="1"/>
        <end position="328"/>
    </location>
</feature>
<dbReference type="Gene3D" id="3.40.850.10">
    <property type="entry name" value="Kinesin motor domain"/>
    <property type="match status" value="1"/>
</dbReference>
<name>X6PC47_RETFI</name>
<dbReference type="PROSITE" id="PS00411">
    <property type="entry name" value="KINESIN_MOTOR_1"/>
    <property type="match status" value="1"/>
</dbReference>
<dbReference type="SMART" id="SM00129">
    <property type="entry name" value="KISc"/>
    <property type="match status" value="1"/>
</dbReference>
<dbReference type="PANTHER" id="PTHR24115">
    <property type="entry name" value="KINESIN-RELATED"/>
    <property type="match status" value="1"/>
</dbReference>
<dbReference type="InterPro" id="IPR027640">
    <property type="entry name" value="Kinesin-like_fam"/>
</dbReference>
<dbReference type="GO" id="GO:0007018">
    <property type="term" value="P:microtubule-based movement"/>
    <property type="evidence" value="ECO:0007669"/>
    <property type="project" value="InterPro"/>
</dbReference>
<dbReference type="AlphaFoldDB" id="X6PC47"/>
<organism evidence="7 8">
    <name type="scientific">Reticulomyxa filosa</name>
    <dbReference type="NCBI Taxonomy" id="46433"/>
    <lineage>
        <taxon>Eukaryota</taxon>
        <taxon>Sar</taxon>
        <taxon>Rhizaria</taxon>
        <taxon>Retaria</taxon>
        <taxon>Foraminifera</taxon>
        <taxon>Monothalamids</taxon>
        <taxon>Reticulomyxidae</taxon>
        <taxon>Reticulomyxa</taxon>
    </lineage>
</organism>
<evidence type="ECO:0000256" key="4">
    <source>
        <dbReference type="RuleBase" id="RU000394"/>
    </source>
</evidence>
<dbReference type="InterPro" id="IPR027417">
    <property type="entry name" value="P-loop_NTPase"/>
</dbReference>
<keyword evidence="4" id="KW-0505">Motor protein</keyword>
<dbReference type="GO" id="GO:0008017">
    <property type="term" value="F:microtubule binding"/>
    <property type="evidence" value="ECO:0007669"/>
    <property type="project" value="InterPro"/>
</dbReference>
<dbReference type="EMBL" id="ASPP01001014">
    <property type="protein sequence ID" value="ETO36090.1"/>
    <property type="molecule type" value="Genomic_DNA"/>
</dbReference>
<gene>
    <name evidence="7" type="ORF">RFI_00975</name>
</gene>